<keyword evidence="6 10" id="KW-0479">Metal-binding</keyword>
<dbReference type="CDD" id="cd01335">
    <property type="entry name" value="Radical_SAM"/>
    <property type="match status" value="1"/>
</dbReference>
<feature type="binding site" evidence="10">
    <location>
        <position position="11"/>
    </location>
    <ligand>
        <name>[4Fe-4S] cluster</name>
        <dbReference type="ChEBI" id="CHEBI:49883"/>
        <label>1</label>
    </ligand>
</feature>
<dbReference type="InterPro" id="IPR058240">
    <property type="entry name" value="rSAM_sf"/>
</dbReference>
<dbReference type="EC" id="2.8.4.4" evidence="10"/>
<proteinExistence type="inferred from homology"/>
<dbReference type="SFLD" id="SFLDG01082">
    <property type="entry name" value="B12-binding_domain_containing"/>
    <property type="match status" value="1"/>
</dbReference>
<dbReference type="GO" id="GO:0035599">
    <property type="term" value="F:aspartic acid methylthiotransferase activity"/>
    <property type="evidence" value="ECO:0007669"/>
    <property type="project" value="TreeGrafter"/>
</dbReference>
<dbReference type="Pfam" id="PF04055">
    <property type="entry name" value="Radical_SAM"/>
    <property type="match status" value="1"/>
</dbReference>
<dbReference type="Proteomes" id="UP000824260">
    <property type="component" value="Unassembled WGS sequence"/>
</dbReference>
<evidence type="ECO:0000256" key="6">
    <source>
        <dbReference type="ARBA" id="ARBA00022723"/>
    </source>
</evidence>
<keyword evidence="4 10" id="KW-0808">Transferase</keyword>
<dbReference type="InterPro" id="IPR012340">
    <property type="entry name" value="NA-bd_OB-fold"/>
</dbReference>
<keyword evidence="14" id="KW-0687">Ribonucleoprotein</keyword>
<dbReference type="InterPro" id="IPR005839">
    <property type="entry name" value="Methylthiotransferase"/>
</dbReference>
<keyword evidence="8 10" id="KW-0411">Iron-sulfur</keyword>
<evidence type="ECO:0000259" key="11">
    <source>
        <dbReference type="PROSITE" id="PS50926"/>
    </source>
</evidence>
<dbReference type="GO" id="GO:0046872">
    <property type="term" value="F:metal ion binding"/>
    <property type="evidence" value="ECO:0007669"/>
    <property type="project" value="UniProtKB-KW"/>
</dbReference>
<dbReference type="InterPro" id="IPR002792">
    <property type="entry name" value="TRAM_dom"/>
</dbReference>
<dbReference type="NCBIfam" id="TIGR01125">
    <property type="entry name" value="30S ribosomal protein S12 methylthiotransferase RimO"/>
    <property type="match status" value="1"/>
</dbReference>
<dbReference type="SUPFAM" id="SSF102114">
    <property type="entry name" value="Radical SAM enzymes"/>
    <property type="match status" value="1"/>
</dbReference>
<dbReference type="NCBIfam" id="TIGR00089">
    <property type="entry name" value="MiaB/RimO family radical SAM methylthiotransferase"/>
    <property type="match status" value="1"/>
</dbReference>
<comment type="function">
    <text evidence="1">Catalyzes the methylthiolation of N6-(dimethylallyl)adenosine (i(6)A), leading to the formation of 2-methylthio-N6-(dimethylallyl)adenosine (ms(2)i(6)A) at position 37 in tRNAs that read codons beginning with uridine.</text>
</comment>
<dbReference type="Gene3D" id="3.80.30.20">
    <property type="entry name" value="tm_1862 like domain"/>
    <property type="match status" value="1"/>
</dbReference>
<evidence type="ECO:0000313" key="15">
    <source>
        <dbReference type="Proteomes" id="UP000824260"/>
    </source>
</evidence>
<dbReference type="PANTHER" id="PTHR43837">
    <property type="entry name" value="RIBOSOMAL PROTEIN S12 METHYLTHIOTRANSFERASE RIMO"/>
    <property type="match status" value="1"/>
</dbReference>
<dbReference type="SFLD" id="SFLDG01061">
    <property type="entry name" value="methylthiotransferase"/>
    <property type="match status" value="1"/>
</dbReference>
<reference evidence="14" key="2">
    <citation type="journal article" date="2021" name="PeerJ">
        <title>Extensive microbial diversity within the chicken gut microbiome revealed by metagenomics and culture.</title>
        <authorList>
            <person name="Gilroy R."/>
            <person name="Ravi A."/>
            <person name="Getino M."/>
            <person name="Pursley I."/>
            <person name="Horton D.L."/>
            <person name="Alikhan N.F."/>
            <person name="Baker D."/>
            <person name="Gharbi K."/>
            <person name="Hall N."/>
            <person name="Watson M."/>
            <person name="Adriaenssens E.M."/>
            <person name="Foster-Nyarko E."/>
            <person name="Jarju S."/>
            <person name="Secka A."/>
            <person name="Antonio M."/>
            <person name="Oren A."/>
            <person name="Chaudhuri R.R."/>
            <person name="La Ragione R."/>
            <person name="Hildebrand F."/>
            <person name="Pallen M.J."/>
        </authorList>
    </citation>
    <scope>NUCLEOTIDE SEQUENCE</scope>
    <source>
        <strain evidence="14">ChiSjej6B24-2974</strain>
    </source>
</reference>
<dbReference type="PROSITE" id="PS51918">
    <property type="entry name" value="RADICAL_SAM"/>
    <property type="match status" value="1"/>
</dbReference>
<dbReference type="InterPro" id="IPR020612">
    <property type="entry name" value="Methylthiotransferase_CS"/>
</dbReference>
<feature type="binding site" evidence="10">
    <location>
        <position position="157"/>
    </location>
    <ligand>
        <name>[4Fe-4S] cluster</name>
        <dbReference type="ChEBI" id="CHEBI:49883"/>
        <label>2</label>
        <note>4Fe-4S-S-AdoMet</note>
    </ligand>
</feature>
<feature type="domain" description="TRAM" evidence="11">
    <location>
        <begin position="371"/>
        <end position="437"/>
    </location>
</feature>
<evidence type="ECO:0000256" key="1">
    <source>
        <dbReference type="ARBA" id="ARBA00003234"/>
    </source>
</evidence>
<comment type="similarity">
    <text evidence="10">Belongs to the methylthiotransferase family. RimO subfamily.</text>
</comment>
<organism evidence="14 15">
    <name type="scientific">Candidatus Pullichristensenella stercorigallinarum</name>
    <dbReference type="NCBI Taxonomy" id="2840909"/>
    <lineage>
        <taxon>Bacteria</taxon>
        <taxon>Bacillati</taxon>
        <taxon>Bacillota</taxon>
        <taxon>Clostridia</taxon>
        <taxon>Candidatus Pullichristensenella</taxon>
    </lineage>
</organism>
<dbReference type="SFLD" id="SFLDS00029">
    <property type="entry name" value="Radical_SAM"/>
    <property type="match status" value="1"/>
</dbReference>
<dbReference type="PROSITE" id="PS51449">
    <property type="entry name" value="MTTASE_N"/>
    <property type="match status" value="1"/>
</dbReference>
<dbReference type="GO" id="GO:0005829">
    <property type="term" value="C:cytosol"/>
    <property type="evidence" value="ECO:0007669"/>
    <property type="project" value="TreeGrafter"/>
</dbReference>
<comment type="subcellular location">
    <subcellularLocation>
        <location evidence="10">Cytoplasm</location>
    </subcellularLocation>
</comment>
<evidence type="ECO:0000256" key="7">
    <source>
        <dbReference type="ARBA" id="ARBA00023004"/>
    </source>
</evidence>
<comment type="function">
    <text evidence="10">Catalyzes the methylthiolation of an aspartic acid residue of ribosomal protein uS12.</text>
</comment>
<evidence type="ECO:0000256" key="8">
    <source>
        <dbReference type="ARBA" id="ARBA00023014"/>
    </source>
</evidence>
<comment type="caution">
    <text evidence="14">The sequence shown here is derived from an EMBL/GenBank/DDBJ whole genome shotgun (WGS) entry which is preliminary data.</text>
</comment>
<dbReference type="InterPro" id="IPR013848">
    <property type="entry name" value="Methylthiotransferase_N"/>
</dbReference>
<evidence type="ECO:0000256" key="2">
    <source>
        <dbReference type="ARBA" id="ARBA00022485"/>
    </source>
</evidence>
<dbReference type="SMART" id="SM00729">
    <property type="entry name" value="Elp3"/>
    <property type="match status" value="1"/>
</dbReference>
<dbReference type="InterPro" id="IPR006638">
    <property type="entry name" value="Elp3/MiaA/NifB-like_rSAM"/>
</dbReference>
<feature type="binding site" evidence="10">
    <location>
        <position position="160"/>
    </location>
    <ligand>
        <name>[4Fe-4S] cluster</name>
        <dbReference type="ChEBI" id="CHEBI:49883"/>
        <label>2</label>
        <note>4Fe-4S-S-AdoMet</note>
    </ligand>
</feature>
<dbReference type="InterPro" id="IPR005840">
    <property type="entry name" value="Ribosomal_uS12_MeSTrfase_RimO"/>
</dbReference>
<keyword evidence="2 10" id="KW-0004">4Fe-4S</keyword>
<keyword evidence="3 10" id="KW-0963">Cytoplasm</keyword>
<dbReference type="Pfam" id="PF18693">
    <property type="entry name" value="TRAM_2"/>
    <property type="match status" value="1"/>
</dbReference>
<evidence type="ECO:0000256" key="4">
    <source>
        <dbReference type="ARBA" id="ARBA00022679"/>
    </source>
</evidence>
<dbReference type="FunFam" id="3.80.30.20:FF:000001">
    <property type="entry name" value="tRNA-2-methylthio-N(6)-dimethylallyladenosine synthase 2"/>
    <property type="match status" value="1"/>
</dbReference>
<evidence type="ECO:0000256" key="10">
    <source>
        <dbReference type="HAMAP-Rule" id="MF_01865"/>
    </source>
</evidence>
<name>A0A9D0ZJQ9_9FIRM</name>
<dbReference type="FunFam" id="3.40.50.12160:FF:000003">
    <property type="entry name" value="CDK5 regulatory subunit-associated protein 1"/>
    <property type="match status" value="1"/>
</dbReference>
<comment type="catalytic activity">
    <reaction evidence="9">
        <text>N(6)-dimethylallyladenosine(37) in tRNA + (sulfur carrier)-SH + AH2 + 2 S-adenosyl-L-methionine = 2-methylsulfanyl-N(6)-dimethylallyladenosine(37) in tRNA + (sulfur carrier)-H + 5'-deoxyadenosine + L-methionine + A + S-adenosyl-L-homocysteine + 2 H(+)</text>
        <dbReference type="Rhea" id="RHEA:37067"/>
        <dbReference type="Rhea" id="RHEA-COMP:10375"/>
        <dbReference type="Rhea" id="RHEA-COMP:10376"/>
        <dbReference type="Rhea" id="RHEA-COMP:14737"/>
        <dbReference type="Rhea" id="RHEA-COMP:14739"/>
        <dbReference type="ChEBI" id="CHEBI:13193"/>
        <dbReference type="ChEBI" id="CHEBI:15378"/>
        <dbReference type="ChEBI" id="CHEBI:17319"/>
        <dbReference type="ChEBI" id="CHEBI:17499"/>
        <dbReference type="ChEBI" id="CHEBI:29917"/>
        <dbReference type="ChEBI" id="CHEBI:57844"/>
        <dbReference type="ChEBI" id="CHEBI:57856"/>
        <dbReference type="ChEBI" id="CHEBI:59789"/>
        <dbReference type="ChEBI" id="CHEBI:64428"/>
        <dbReference type="ChEBI" id="CHEBI:74415"/>
        <dbReference type="ChEBI" id="CHEBI:74417"/>
        <dbReference type="EC" id="2.8.4.3"/>
    </reaction>
</comment>
<dbReference type="Pfam" id="PF00919">
    <property type="entry name" value="UPF0004"/>
    <property type="match status" value="1"/>
</dbReference>
<feature type="binding site" evidence="10">
    <location>
        <position position="81"/>
    </location>
    <ligand>
        <name>[4Fe-4S] cluster</name>
        <dbReference type="ChEBI" id="CHEBI:49883"/>
        <label>1</label>
    </ligand>
</feature>
<keyword evidence="14" id="KW-0689">Ribosomal protein</keyword>
<evidence type="ECO:0000313" key="14">
    <source>
        <dbReference type="EMBL" id="HIQ81918.1"/>
    </source>
</evidence>
<sequence>MKKVGMVSLGCAKNRVDSEVILGILKNAGYEIVSDPAEAEIIFVNTCGFIEPAKEESIEAILEMARYKETGRLEKLFVTGCLAQRYIDDLYREMPEVDGFMGVADYTRLLEMMQEAEQGQRPRYVCDGERFFRSDRVLTTPSYSAYVKISDGCDNRCSYCAIPLIRGPYHSRPFAEIVEECRALAARGVTEITLIAQDTSRYGNDFPEGKLLLPELLEEVSAIEGVHWVRVLYCYPDTTDDRLLDAIASLPKVAPYVDLPLQHINGPLLKRMNRRGSPEWIKSRMAACRERGLTTRTTMIVGFPGETEEAFEELLQFVKETRFDRLGAFTYSPEEGTPGAEMPDQIPEEVKQRRLDALMTLQQGISLEKNTGRVGEVCEVLCEGTEEGMYVGRSIREAPESDGVIRFSAARDVAPGEYVRVRITGADAYDLFGEVEA</sequence>
<dbReference type="InterPro" id="IPR007197">
    <property type="entry name" value="rSAM"/>
</dbReference>
<reference evidence="14" key="1">
    <citation type="submission" date="2020-10" db="EMBL/GenBank/DDBJ databases">
        <authorList>
            <person name="Gilroy R."/>
        </authorList>
    </citation>
    <scope>NUCLEOTIDE SEQUENCE</scope>
    <source>
        <strain evidence="14">ChiSjej6B24-2974</strain>
    </source>
</reference>
<dbReference type="SFLD" id="SFLDF00274">
    <property type="entry name" value="ribosomal_protein_S12_methylth"/>
    <property type="match status" value="1"/>
</dbReference>
<evidence type="ECO:0000259" key="12">
    <source>
        <dbReference type="PROSITE" id="PS51449"/>
    </source>
</evidence>
<dbReference type="Gene3D" id="2.40.50.140">
    <property type="entry name" value="Nucleic acid-binding proteins"/>
    <property type="match status" value="1"/>
</dbReference>
<evidence type="ECO:0000256" key="3">
    <source>
        <dbReference type="ARBA" id="ARBA00022490"/>
    </source>
</evidence>
<dbReference type="EMBL" id="DVFZ01000025">
    <property type="protein sequence ID" value="HIQ81918.1"/>
    <property type="molecule type" value="Genomic_DNA"/>
</dbReference>
<feature type="domain" description="Radical SAM core" evidence="13">
    <location>
        <begin position="139"/>
        <end position="368"/>
    </location>
</feature>
<protein>
    <recommendedName>
        <fullName evidence="10">Ribosomal protein uS12 methylthiotransferase RimO</fullName>
        <shortName evidence="10">uS12 MTTase</shortName>
        <shortName evidence="10">uS12 methylthiotransferase</shortName>
        <ecNumber evidence="10">2.8.4.4</ecNumber>
    </recommendedName>
    <alternativeName>
        <fullName evidence="10">Ribosomal protein uS12 (aspartate-C(3))-methylthiotransferase</fullName>
    </alternativeName>
    <alternativeName>
        <fullName evidence="10">Ribosome maturation factor RimO</fullName>
    </alternativeName>
</protein>
<dbReference type="HAMAP" id="MF_01865">
    <property type="entry name" value="MTTase_RimO"/>
    <property type="match status" value="1"/>
</dbReference>
<dbReference type="GO" id="GO:0035597">
    <property type="term" value="F:tRNA-2-methylthio-N(6)-dimethylallyladenosine(37) synthase activity"/>
    <property type="evidence" value="ECO:0007669"/>
    <property type="project" value="UniProtKB-EC"/>
</dbReference>
<dbReference type="PROSITE" id="PS01278">
    <property type="entry name" value="MTTASE_RADICAL"/>
    <property type="match status" value="1"/>
</dbReference>
<accession>A0A9D0ZJQ9</accession>
<evidence type="ECO:0000259" key="13">
    <source>
        <dbReference type="PROSITE" id="PS51918"/>
    </source>
</evidence>
<dbReference type="PROSITE" id="PS50926">
    <property type="entry name" value="TRAM"/>
    <property type="match status" value="1"/>
</dbReference>
<feature type="binding site" evidence="10">
    <location>
        <position position="153"/>
    </location>
    <ligand>
        <name>[4Fe-4S] cluster</name>
        <dbReference type="ChEBI" id="CHEBI:49883"/>
        <label>2</label>
        <note>4Fe-4S-S-AdoMet</note>
    </ligand>
</feature>
<feature type="binding site" evidence="10">
    <location>
        <position position="47"/>
    </location>
    <ligand>
        <name>[4Fe-4S] cluster</name>
        <dbReference type="ChEBI" id="CHEBI:49883"/>
        <label>1</label>
    </ligand>
</feature>
<evidence type="ECO:0000256" key="5">
    <source>
        <dbReference type="ARBA" id="ARBA00022691"/>
    </source>
</evidence>
<comment type="catalytic activity">
    <reaction evidence="10">
        <text>L-aspartate(89)-[ribosomal protein uS12]-hydrogen + (sulfur carrier)-SH + AH2 + 2 S-adenosyl-L-methionine = 3-methylsulfanyl-L-aspartate(89)-[ribosomal protein uS12]-hydrogen + (sulfur carrier)-H + 5'-deoxyadenosine + L-methionine + A + S-adenosyl-L-homocysteine + 2 H(+)</text>
        <dbReference type="Rhea" id="RHEA:37087"/>
        <dbReference type="Rhea" id="RHEA-COMP:10460"/>
        <dbReference type="Rhea" id="RHEA-COMP:10461"/>
        <dbReference type="Rhea" id="RHEA-COMP:14737"/>
        <dbReference type="Rhea" id="RHEA-COMP:14739"/>
        <dbReference type="ChEBI" id="CHEBI:13193"/>
        <dbReference type="ChEBI" id="CHEBI:15378"/>
        <dbReference type="ChEBI" id="CHEBI:17319"/>
        <dbReference type="ChEBI" id="CHEBI:17499"/>
        <dbReference type="ChEBI" id="CHEBI:29917"/>
        <dbReference type="ChEBI" id="CHEBI:29961"/>
        <dbReference type="ChEBI" id="CHEBI:57844"/>
        <dbReference type="ChEBI" id="CHEBI:57856"/>
        <dbReference type="ChEBI" id="CHEBI:59789"/>
        <dbReference type="ChEBI" id="CHEBI:64428"/>
        <dbReference type="ChEBI" id="CHEBI:73599"/>
        <dbReference type="EC" id="2.8.4.4"/>
    </reaction>
</comment>
<keyword evidence="5 10" id="KW-0949">S-adenosyl-L-methionine</keyword>
<feature type="domain" description="MTTase N-terminal" evidence="12">
    <location>
        <begin position="2"/>
        <end position="118"/>
    </location>
</feature>
<dbReference type="GO" id="GO:0005840">
    <property type="term" value="C:ribosome"/>
    <property type="evidence" value="ECO:0007669"/>
    <property type="project" value="UniProtKB-KW"/>
</dbReference>
<dbReference type="AlphaFoldDB" id="A0A9D0ZJQ9"/>
<comment type="cofactor">
    <cofactor evidence="10">
        <name>[4Fe-4S] cluster</name>
        <dbReference type="ChEBI" id="CHEBI:49883"/>
    </cofactor>
    <text evidence="10">Binds 2 [4Fe-4S] clusters. One cluster is coordinated with 3 cysteines and an exchangeable S-adenosyl-L-methionine.</text>
</comment>
<dbReference type="InterPro" id="IPR023404">
    <property type="entry name" value="rSAM_horseshoe"/>
</dbReference>
<keyword evidence="7 10" id="KW-0408">Iron</keyword>
<dbReference type="GO" id="GO:0103039">
    <property type="term" value="F:protein methylthiotransferase activity"/>
    <property type="evidence" value="ECO:0007669"/>
    <property type="project" value="UniProtKB-EC"/>
</dbReference>
<gene>
    <name evidence="10 14" type="primary">rimO</name>
    <name evidence="14" type="ORF">IAA52_02320</name>
</gene>
<dbReference type="GO" id="GO:0051539">
    <property type="term" value="F:4 iron, 4 sulfur cluster binding"/>
    <property type="evidence" value="ECO:0007669"/>
    <property type="project" value="UniProtKB-UniRule"/>
</dbReference>
<dbReference type="InterPro" id="IPR038135">
    <property type="entry name" value="Methylthiotransferase_N_sf"/>
</dbReference>
<dbReference type="Gene3D" id="3.40.50.12160">
    <property type="entry name" value="Methylthiotransferase, N-terminal domain"/>
    <property type="match status" value="1"/>
</dbReference>
<evidence type="ECO:0000256" key="9">
    <source>
        <dbReference type="ARBA" id="ARBA00051425"/>
    </source>
</evidence>
<dbReference type="PANTHER" id="PTHR43837:SF1">
    <property type="entry name" value="RIBOSOMAL PROTEIN US12 METHYLTHIOTRANSFERASE RIMO"/>
    <property type="match status" value="1"/>
</dbReference>